<dbReference type="STRING" id="561720.SAMN06275492_11362"/>
<dbReference type="Gene3D" id="3.90.1150.10">
    <property type="entry name" value="Aspartate Aminotransferase, domain 1"/>
    <property type="match status" value="1"/>
</dbReference>
<dbReference type="InterPro" id="IPR015424">
    <property type="entry name" value="PyrdxlP-dep_Trfase"/>
</dbReference>
<evidence type="ECO:0000313" key="5">
    <source>
        <dbReference type="Proteomes" id="UP000193355"/>
    </source>
</evidence>
<evidence type="ECO:0000256" key="2">
    <source>
        <dbReference type="ARBA" id="ARBA00022898"/>
    </source>
</evidence>
<dbReference type="Gene3D" id="3.40.640.10">
    <property type="entry name" value="Type I PLP-dependent aspartate aminotransferase-like (Major domain)"/>
    <property type="match status" value="1"/>
</dbReference>
<evidence type="ECO:0000259" key="3">
    <source>
        <dbReference type="Pfam" id="PF00155"/>
    </source>
</evidence>
<organism evidence="4 5">
    <name type="scientific">Dethiosulfovibrio salsuginis</name>
    <dbReference type="NCBI Taxonomy" id="561720"/>
    <lineage>
        <taxon>Bacteria</taxon>
        <taxon>Thermotogati</taxon>
        <taxon>Synergistota</taxon>
        <taxon>Synergistia</taxon>
        <taxon>Synergistales</taxon>
        <taxon>Dethiosulfovibrionaceae</taxon>
        <taxon>Dethiosulfovibrio</taxon>
    </lineage>
</organism>
<dbReference type="AlphaFoldDB" id="A0A1X7JN19"/>
<dbReference type="OrthoDB" id="9813612at2"/>
<dbReference type="Pfam" id="PF00155">
    <property type="entry name" value="Aminotran_1_2"/>
    <property type="match status" value="1"/>
</dbReference>
<protein>
    <submittedName>
        <fullName evidence="4">Threonine-phosphate decarboxylase</fullName>
    </submittedName>
</protein>
<evidence type="ECO:0000313" key="4">
    <source>
        <dbReference type="EMBL" id="SMG29050.1"/>
    </source>
</evidence>
<sequence length="371" mass="41024">MRPLPVSYVRNLLPVVHGGVDYQEIASKGLKVEDIVDFSVSINPFPSHEEVLQAALSSELRVYPDRYSGALRDRLASLNGVEPSSVIVTNGASQAIWLVAMAYLKAGRKASVVAPAYGEYAAPSIAMGAEISMWDFSRSMLWGAPDMDTLLCDRIASDPPTILWLCSPNNPTGYTAREDQIGRLIECCSLGPTILVVDEAYRNFMADPPRLERFLSSRRLILLRSMTKDYGLPGVRLGYALGSDEAIKAMSSVQPDWSVGAQAQSVGMAVLDKEGYYREQWRDLRAEKARLFDSLKGMGITVIPGEANFVLCHHPRSDEIMAYLKGKNILVRDCRSFGLEGFFRIGVKTRDVDDVLLGAISSFFANERRSR</sequence>
<dbReference type="EMBL" id="FXBB01000013">
    <property type="protein sequence ID" value="SMG29050.1"/>
    <property type="molecule type" value="Genomic_DNA"/>
</dbReference>
<reference evidence="5" key="1">
    <citation type="submission" date="2017-04" db="EMBL/GenBank/DDBJ databases">
        <authorList>
            <person name="Varghese N."/>
            <person name="Submissions S."/>
        </authorList>
    </citation>
    <scope>NUCLEOTIDE SEQUENCE [LARGE SCALE GENOMIC DNA]</scope>
    <source>
        <strain evidence="5">USBA 82</strain>
    </source>
</reference>
<keyword evidence="2" id="KW-0663">Pyridoxal phosphate</keyword>
<dbReference type="GO" id="GO:0030170">
    <property type="term" value="F:pyridoxal phosphate binding"/>
    <property type="evidence" value="ECO:0007669"/>
    <property type="project" value="InterPro"/>
</dbReference>
<dbReference type="RefSeq" id="WP_085544533.1">
    <property type="nucleotide sequence ID" value="NZ_FXBB01000013.1"/>
</dbReference>
<dbReference type="PANTHER" id="PTHR42885:SF1">
    <property type="entry name" value="THREONINE-PHOSPHATE DECARBOXYLASE"/>
    <property type="match status" value="1"/>
</dbReference>
<dbReference type="PANTHER" id="PTHR42885">
    <property type="entry name" value="HISTIDINOL-PHOSPHATE AMINOTRANSFERASE-RELATED"/>
    <property type="match status" value="1"/>
</dbReference>
<dbReference type="CDD" id="cd00609">
    <property type="entry name" value="AAT_like"/>
    <property type="match status" value="1"/>
</dbReference>
<evidence type="ECO:0000256" key="1">
    <source>
        <dbReference type="ARBA" id="ARBA00001933"/>
    </source>
</evidence>
<comment type="cofactor">
    <cofactor evidence="1">
        <name>pyridoxal 5'-phosphate</name>
        <dbReference type="ChEBI" id="CHEBI:597326"/>
    </cofactor>
</comment>
<proteinExistence type="predicted"/>
<feature type="domain" description="Aminotransferase class I/classII large" evidence="3">
    <location>
        <begin position="34"/>
        <end position="360"/>
    </location>
</feature>
<dbReference type="Proteomes" id="UP000193355">
    <property type="component" value="Unassembled WGS sequence"/>
</dbReference>
<dbReference type="InterPro" id="IPR015422">
    <property type="entry name" value="PyrdxlP-dep_Trfase_small"/>
</dbReference>
<name>A0A1X7JN19_9BACT</name>
<dbReference type="SUPFAM" id="SSF53383">
    <property type="entry name" value="PLP-dependent transferases"/>
    <property type="match status" value="1"/>
</dbReference>
<dbReference type="InterPro" id="IPR004839">
    <property type="entry name" value="Aminotransferase_I/II_large"/>
</dbReference>
<keyword evidence="5" id="KW-1185">Reference proteome</keyword>
<accession>A0A1X7JN19</accession>
<gene>
    <name evidence="4" type="ORF">SAMN06275492_11362</name>
</gene>
<dbReference type="InterPro" id="IPR015421">
    <property type="entry name" value="PyrdxlP-dep_Trfase_major"/>
</dbReference>